<dbReference type="InterPro" id="IPR000008">
    <property type="entry name" value="C2_dom"/>
</dbReference>
<dbReference type="InterPro" id="IPR035892">
    <property type="entry name" value="C2_domain_sf"/>
</dbReference>
<protein>
    <recommendedName>
        <fullName evidence="2">C2 domain-containing protein</fullName>
    </recommendedName>
</protein>
<organism evidence="3 4">
    <name type="scientific">Eptatretus burgeri</name>
    <name type="common">Inshore hagfish</name>
    <dbReference type="NCBI Taxonomy" id="7764"/>
    <lineage>
        <taxon>Eukaryota</taxon>
        <taxon>Metazoa</taxon>
        <taxon>Chordata</taxon>
        <taxon>Craniata</taxon>
        <taxon>Vertebrata</taxon>
        <taxon>Cyclostomata</taxon>
        <taxon>Myxini</taxon>
        <taxon>Myxiniformes</taxon>
        <taxon>Myxinidae</taxon>
        <taxon>Eptatretinae</taxon>
        <taxon>Eptatretus</taxon>
    </lineage>
</organism>
<name>A0A8C4WT80_EPTBU</name>
<dbReference type="PANTHER" id="PTHR46291">
    <property type="entry name" value="C2 DOMAIN-CONTAINING PROTEIN"/>
    <property type="match status" value="1"/>
</dbReference>
<sequence length="378" mass="39415">MWLLHGNKQACPHAQPSERPPGLQRPSAFVNVLTPGNIPDFFIPRTLGGAATPAAHDPGSTASGNKDARVSLAAPDPLHVALRRAVRHLDSESPSSSESSPFGSPVMARSSSGASFLRSPHSQLERATTASSGSLSADDGSVSSSADASPCVPAAPRGSLYHRAPPDAPGSRYPARSAPEPRRAEPCRHGASGSLSADDGSVSSSADASPCVLRRLVGACTTEPRPTPPGPGTPLEVPLSRGERSRAGTVRLSALYSPECGFLRLRLISVEGAYGVRTDPRHIGCCVSVCLAPGKAQKQRSAVVRNTRNPIFNEDFFFENISSADLGRLSLQVKVVNKGGAAIKRDTKLGEAELCLLSLLASPASVSHQGLSPFHVIP</sequence>
<dbReference type="PROSITE" id="PS50004">
    <property type="entry name" value="C2"/>
    <property type="match status" value="1"/>
</dbReference>
<evidence type="ECO:0000313" key="3">
    <source>
        <dbReference type="Ensembl" id="ENSEBUP00000009966.1"/>
    </source>
</evidence>
<dbReference type="GeneTree" id="ENSGT00940000162206"/>
<dbReference type="Pfam" id="PF00168">
    <property type="entry name" value="C2"/>
    <property type="match status" value="1"/>
</dbReference>
<dbReference type="Ensembl" id="ENSEBUT00000010501.1">
    <property type="protein sequence ID" value="ENSEBUP00000009966.1"/>
    <property type="gene ID" value="ENSEBUG00000006402.1"/>
</dbReference>
<dbReference type="Proteomes" id="UP000694388">
    <property type="component" value="Unplaced"/>
</dbReference>
<evidence type="ECO:0000313" key="4">
    <source>
        <dbReference type="Proteomes" id="UP000694388"/>
    </source>
</evidence>
<feature type="compositionally biased region" description="Basic and acidic residues" evidence="1">
    <location>
        <begin position="179"/>
        <end position="188"/>
    </location>
</feature>
<keyword evidence="4" id="KW-1185">Reference proteome</keyword>
<feature type="domain" description="C2" evidence="2">
    <location>
        <begin position="246"/>
        <end position="370"/>
    </location>
</feature>
<dbReference type="OMA" id="GACTTEP"/>
<feature type="compositionally biased region" description="Low complexity" evidence="1">
    <location>
        <begin position="190"/>
        <end position="206"/>
    </location>
</feature>
<dbReference type="SMART" id="SM00239">
    <property type="entry name" value="C2"/>
    <property type="match status" value="1"/>
</dbReference>
<evidence type="ECO:0000256" key="1">
    <source>
        <dbReference type="SAM" id="MobiDB-lite"/>
    </source>
</evidence>
<reference evidence="3" key="1">
    <citation type="submission" date="2025-08" db="UniProtKB">
        <authorList>
            <consortium name="Ensembl"/>
        </authorList>
    </citation>
    <scope>IDENTIFICATION</scope>
</reference>
<dbReference type="AlphaFoldDB" id="A0A8C4WT80"/>
<evidence type="ECO:0000259" key="2">
    <source>
        <dbReference type="PROSITE" id="PS50004"/>
    </source>
</evidence>
<feature type="region of interest" description="Disordered" evidence="1">
    <location>
        <begin position="1"/>
        <end position="26"/>
    </location>
</feature>
<feature type="compositionally biased region" description="Low complexity" evidence="1">
    <location>
        <begin position="92"/>
        <end position="101"/>
    </location>
</feature>
<feature type="compositionally biased region" description="Low complexity" evidence="1">
    <location>
        <begin position="127"/>
        <end position="155"/>
    </location>
</feature>
<feature type="region of interest" description="Disordered" evidence="1">
    <location>
        <begin position="87"/>
        <end position="206"/>
    </location>
</feature>
<dbReference type="CDD" id="cd00030">
    <property type="entry name" value="C2"/>
    <property type="match status" value="1"/>
</dbReference>
<dbReference type="InterPro" id="IPR043549">
    <property type="entry name" value="C2C4C/C2C4D"/>
</dbReference>
<dbReference type="SUPFAM" id="SSF49562">
    <property type="entry name" value="C2 domain (Calcium/lipid-binding domain, CaLB)"/>
    <property type="match status" value="1"/>
</dbReference>
<accession>A0A8C4WT80</accession>
<reference evidence="3" key="2">
    <citation type="submission" date="2025-09" db="UniProtKB">
        <authorList>
            <consortium name="Ensembl"/>
        </authorList>
    </citation>
    <scope>IDENTIFICATION</scope>
</reference>
<proteinExistence type="predicted"/>
<feature type="region of interest" description="Disordered" evidence="1">
    <location>
        <begin position="220"/>
        <end position="242"/>
    </location>
</feature>
<feature type="compositionally biased region" description="Polar residues" evidence="1">
    <location>
        <begin position="109"/>
        <end position="126"/>
    </location>
</feature>
<dbReference type="Gene3D" id="2.60.40.150">
    <property type="entry name" value="C2 domain"/>
    <property type="match status" value="1"/>
</dbReference>
<dbReference type="PANTHER" id="PTHR46291:SF4">
    <property type="entry name" value="C2 CALCIUM-DEPENDENT DOMAIN-CONTAINING PROTEIN 4C-LIKE"/>
    <property type="match status" value="1"/>
</dbReference>